<organism evidence="4 5">
    <name type="scientific">Cutaneotrichosporon cavernicola</name>
    <dbReference type="NCBI Taxonomy" id="279322"/>
    <lineage>
        <taxon>Eukaryota</taxon>
        <taxon>Fungi</taxon>
        <taxon>Dikarya</taxon>
        <taxon>Basidiomycota</taxon>
        <taxon>Agaricomycotina</taxon>
        <taxon>Tremellomycetes</taxon>
        <taxon>Trichosporonales</taxon>
        <taxon>Trichosporonaceae</taxon>
        <taxon>Cutaneotrichosporon</taxon>
    </lineage>
</organism>
<proteinExistence type="predicted"/>
<dbReference type="EMBL" id="AP028212">
    <property type="protein sequence ID" value="BEI88573.1"/>
    <property type="molecule type" value="Genomic_DNA"/>
</dbReference>
<keyword evidence="3" id="KW-0732">Signal</keyword>
<evidence type="ECO:0000313" key="5">
    <source>
        <dbReference type="Proteomes" id="UP001233271"/>
    </source>
</evidence>
<dbReference type="RefSeq" id="XP_060453839.1">
    <property type="nucleotide sequence ID" value="XM_060596891.1"/>
</dbReference>
<evidence type="ECO:0000256" key="3">
    <source>
        <dbReference type="SAM" id="SignalP"/>
    </source>
</evidence>
<feature type="compositionally biased region" description="Polar residues" evidence="1">
    <location>
        <begin position="494"/>
        <end position="506"/>
    </location>
</feature>
<keyword evidence="2" id="KW-0812">Transmembrane</keyword>
<feature type="region of interest" description="Disordered" evidence="1">
    <location>
        <begin position="243"/>
        <end position="289"/>
    </location>
</feature>
<evidence type="ECO:0000256" key="2">
    <source>
        <dbReference type="SAM" id="Phobius"/>
    </source>
</evidence>
<dbReference type="Proteomes" id="UP001233271">
    <property type="component" value="Chromosome 1"/>
</dbReference>
<feature type="chain" id="PRO_5041470587" description="Mid2 domain-containing protein" evidence="3">
    <location>
        <begin position="23"/>
        <end position="618"/>
    </location>
</feature>
<feature type="signal peptide" evidence="3">
    <location>
        <begin position="1"/>
        <end position="22"/>
    </location>
</feature>
<dbReference type="KEGG" id="ccac:CcaHIS019_0112910"/>
<keyword evidence="5" id="KW-1185">Reference proteome</keyword>
<sequence length="618" mass="64886">MRLGPTFKASIAALALVDVVLAADPEWKPISFILDPVSPIFGWSTGWRTAFRGVTNPTVGQVGWGPSQRVLDATTATTQAMDDINYNSISAGPPFFGSDLRVYGARTPALPDGQAIFNALVNQTLAEAIPTMTSPGVQAPGENNSAISIDLQWQSTDVCTKFKHAAILIDVVWINTATQEACATHIADFSSSVDQIPQDTEYFVINGALNPRLRWVNQDQSAANLWKVHNGVADVLIPTSGNAPGGGGGGGNAGNAGGAGGATRPLASPVQTVSGPTTSSPAKDSGPQDYWQAISSNPGTYSEIPIPNGVSFIMINGTTGPGRTKLQAQILPLPPSQNTSTSDGTESFNSANNSWATDTILYLRELDPTVRYNLTLSPFPTTSNETATVGIHSITYWYGTSNGTVPVKPSNGPNIAAIVGGVVGGVAGGLLLAAIAVYFCVWKPRKRREREEAEHVASIENSRFTPFVRQAVDSEAANKVIPPSYNPAWADQFPSDSATRTNSGSDASLLGTNSNSNTNSNTGKQRTGGSGMSNPTQSTVPDWKQPYLPETHGGAALGGAVGPAVSSSQRGLFREKHAANASSRQSSEKPSTFKDEKGGQNLQAGYSEDMLRAINPDP</sequence>
<evidence type="ECO:0000256" key="1">
    <source>
        <dbReference type="SAM" id="MobiDB-lite"/>
    </source>
</evidence>
<name>A0AA48IEP0_9TREE</name>
<feature type="compositionally biased region" description="Polar residues" evidence="1">
    <location>
        <begin position="580"/>
        <end position="590"/>
    </location>
</feature>
<accession>A0AA48IEP0</accession>
<protein>
    <recommendedName>
        <fullName evidence="6">Mid2 domain-containing protein</fullName>
    </recommendedName>
</protein>
<gene>
    <name evidence="4" type="ORF">CcaverHIS019_0112910</name>
</gene>
<feature type="region of interest" description="Disordered" evidence="1">
    <location>
        <begin position="479"/>
        <end position="618"/>
    </location>
</feature>
<feature type="compositionally biased region" description="Low complexity" evidence="1">
    <location>
        <begin position="512"/>
        <end position="522"/>
    </location>
</feature>
<keyword evidence="2" id="KW-1133">Transmembrane helix</keyword>
<dbReference type="GeneID" id="85492444"/>
<keyword evidence="2" id="KW-0472">Membrane</keyword>
<reference evidence="4" key="1">
    <citation type="journal article" date="2023" name="BMC Genomics">
        <title>Chromosome-level genome assemblies of Cutaneotrichosporon spp. (Trichosporonales, Basidiomycota) reveal imbalanced evolution between nucleotide sequences and chromosome synteny.</title>
        <authorList>
            <person name="Kobayashi Y."/>
            <person name="Kayamori A."/>
            <person name="Aoki K."/>
            <person name="Shiwa Y."/>
            <person name="Matsutani M."/>
            <person name="Fujita N."/>
            <person name="Sugita T."/>
            <person name="Iwasaki W."/>
            <person name="Tanaka N."/>
            <person name="Takashima M."/>
        </authorList>
    </citation>
    <scope>NUCLEOTIDE SEQUENCE</scope>
    <source>
        <strain evidence="4">HIS019</strain>
    </source>
</reference>
<evidence type="ECO:0008006" key="6">
    <source>
        <dbReference type="Google" id="ProtNLM"/>
    </source>
</evidence>
<feature type="transmembrane region" description="Helical" evidence="2">
    <location>
        <begin position="415"/>
        <end position="441"/>
    </location>
</feature>
<feature type="compositionally biased region" description="Gly residues" evidence="1">
    <location>
        <begin position="243"/>
        <end position="261"/>
    </location>
</feature>
<feature type="compositionally biased region" description="Polar residues" evidence="1">
    <location>
        <begin position="269"/>
        <end position="282"/>
    </location>
</feature>
<evidence type="ECO:0000313" key="4">
    <source>
        <dbReference type="EMBL" id="BEI88573.1"/>
    </source>
</evidence>
<dbReference type="AlphaFoldDB" id="A0AA48IEP0"/>